<dbReference type="EMBL" id="LR796443">
    <property type="protein sequence ID" value="CAB4145099.1"/>
    <property type="molecule type" value="Genomic_DNA"/>
</dbReference>
<evidence type="ECO:0000313" key="12">
    <source>
        <dbReference type="EMBL" id="CAB5225240.1"/>
    </source>
</evidence>
<reference evidence="2" key="1">
    <citation type="submission" date="2020-04" db="EMBL/GenBank/DDBJ databases">
        <authorList>
            <person name="Chiriac C."/>
            <person name="Salcher M."/>
            <person name="Ghai R."/>
            <person name="Kavagutti S V."/>
        </authorList>
    </citation>
    <scope>NUCLEOTIDE SEQUENCE</scope>
</reference>
<dbReference type="EMBL" id="LR796961">
    <property type="protein sequence ID" value="CAB4178279.1"/>
    <property type="molecule type" value="Genomic_DNA"/>
</dbReference>
<name>A0A6J5MNL1_9CAUD</name>
<dbReference type="SUPFAM" id="SSF51735">
    <property type="entry name" value="NAD(P)-binding Rossmann-fold domains"/>
    <property type="match status" value="1"/>
</dbReference>
<accession>A0A6J5MNL1</accession>
<dbReference type="InterPro" id="IPR028939">
    <property type="entry name" value="P5C_Rdtase_cat_N"/>
</dbReference>
<protein>
    <submittedName>
        <fullName evidence="2">6-phosphogluconate dehydrogenase, NADP-binding</fullName>
    </submittedName>
</protein>
<evidence type="ECO:0000313" key="3">
    <source>
        <dbReference type="EMBL" id="CAB4156612.1"/>
    </source>
</evidence>
<feature type="domain" description="Pyrroline-5-carboxylate reductase catalytic N-terminal" evidence="1">
    <location>
        <begin position="6"/>
        <end position="67"/>
    </location>
</feature>
<proteinExistence type="predicted"/>
<dbReference type="Gene3D" id="3.40.50.720">
    <property type="entry name" value="NAD(P)-binding Rossmann-like Domain"/>
    <property type="match status" value="1"/>
</dbReference>
<gene>
    <name evidence="7" type="ORF">UFOVP1002_49</name>
    <name evidence="8" type="ORF">UFOVP1217_147</name>
    <name evidence="9" type="ORF">UFOVP1343_131</name>
    <name evidence="10" type="ORF">UFOVP1438_180</name>
    <name evidence="13" type="ORF">UFOVP1541_6</name>
    <name evidence="11" type="ORF">UFOVP1592_176</name>
    <name evidence="2" type="ORF">UFOVP465_37</name>
    <name evidence="3" type="ORF">UFOVP666_83</name>
    <name evidence="4" type="ORF">UFOVP727_160</name>
    <name evidence="12" type="ORF">UFOVP741_163</name>
    <name evidence="5" type="ORF">UFOVP819_111</name>
    <name evidence="6" type="ORF">UFOVP926_162</name>
</gene>
<dbReference type="InterPro" id="IPR036291">
    <property type="entry name" value="NAD(P)-bd_dom_sf"/>
</dbReference>
<evidence type="ECO:0000313" key="5">
    <source>
        <dbReference type="EMBL" id="CAB4164791.1"/>
    </source>
</evidence>
<evidence type="ECO:0000313" key="2">
    <source>
        <dbReference type="EMBL" id="CAB4145099.1"/>
    </source>
</evidence>
<dbReference type="EMBL" id="LR797395">
    <property type="protein sequence ID" value="CAB4213226.1"/>
    <property type="molecule type" value="Genomic_DNA"/>
</dbReference>
<evidence type="ECO:0000313" key="10">
    <source>
        <dbReference type="EMBL" id="CAB4213226.1"/>
    </source>
</evidence>
<dbReference type="EMBL" id="LR798341">
    <property type="protein sequence ID" value="CAB5225240.1"/>
    <property type="molecule type" value="Genomic_DNA"/>
</dbReference>
<dbReference type="EMBL" id="LR796644">
    <property type="protein sequence ID" value="CAB4156612.1"/>
    <property type="molecule type" value="Genomic_DNA"/>
</dbReference>
<dbReference type="EMBL" id="LR798395">
    <property type="protein sequence ID" value="CAB5228587.1"/>
    <property type="molecule type" value="Genomic_DNA"/>
</dbReference>
<evidence type="ECO:0000313" key="4">
    <source>
        <dbReference type="EMBL" id="CAB4160401.1"/>
    </source>
</evidence>
<dbReference type="EMBL" id="LR797177">
    <property type="protein sequence ID" value="CAB4191797.1"/>
    <property type="molecule type" value="Genomic_DNA"/>
</dbReference>
<organism evidence="2">
    <name type="scientific">uncultured Caudovirales phage</name>
    <dbReference type="NCBI Taxonomy" id="2100421"/>
    <lineage>
        <taxon>Viruses</taxon>
        <taxon>Duplodnaviria</taxon>
        <taxon>Heunggongvirae</taxon>
        <taxon>Uroviricota</taxon>
        <taxon>Caudoviricetes</taxon>
        <taxon>Peduoviridae</taxon>
        <taxon>Maltschvirus</taxon>
        <taxon>Maltschvirus maltsch</taxon>
    </lineage>
</organism>
<dbReference type="Pfam" id="PF03807">
    <property type="entry name" value="F420_oxidored"/>
    <property type="match status" value="1"/>
</dbReference>
<evidence type="ECO:0000313" key="8">
    <source>
        <dbReference type="EMBL" id="CAB4191797.1"/>
    </source>
</evidence>
<evidence type="ECO:0000313" key="6">
    <source>
        <dbReference type="EMBL" id="CAB4172319.1"/>
    </source>
</evidence>
<dbReference type="EMBL" id="LR796762">
    <property type="protein sequence ID" value="CAB4164791.1"/>
    <property type="molecule type" value="Genomic_DNA"/>
</dbReference>
<evidence type="ECO:0000259" key="1">
    <source>
        <dbReference type="Pfam" id="PF03807"/>
    </source>
</evidence>
<dbReference type="EMBL" id="LR797452">
    <property type="protein sequence ID" value="CAB4218004.1"/>
    <property type="molecule type" value="Genomic_DNA"/>
</dbReference>
<dbReference type="EMBL" id="LR796698">
    <property type="protein sequence ID" value="CAB4160401.1"/>
    <property type="molecule type" value="Genomic_DNA"/>
</dbReference>
<evidence type="ECO:0000313" key="9">
    <source>
        <dbReference type="EMBL" id="CAB4200784.1"/>
    </source>
</evidence>
<dbReference type="EMBL" id="LR796878">
    <property type="protein sequence ID" value="CAB4172319.1"/>
    <property type="molecule type" value="Genomic_DNA"/>
</dbReference>
<evidence type="ECO:0000313" key="11">
    <source>
        <dbReference type="EMBL" id="CAB4218004.1"/>
    </source>
</evidence>
<dbReference type="EMBL" id="LR797305">
    <property type="protein sequence ID" value="CAB4200784.1"/>
    <property type="molecule type" value="Genomic_DNA"/>
</dbReference>
<evidence type="ECO:0000313" key="7">
    <source>
        <dbReference type="EMBL" id="CAB4178279.1"/>
    </source>
</evidence>
<sequence length="179" mass="20298">MAINSIGIVSPGKMGRSLALSLNAKGHKTYFARHRRKRDTIKWAKKAGLQTVATLKDLVAKCDTIICVGTEGIAFETPKEIFGSYDFKGLYIDFNTLHTIEEVEDWRLLMDELGAKHVEGRLEGYPYETINEGSMNRSYMYLSGEDAHLASELFKDTRWEIKIIPEAKTNGRAPFNPYF</sequence>
<evidence type="ECO:0000313" key="13">
    <source>
        <dbReference type="EMBL" id="CAB5228587.1"/>
    </source>
</evidence>